<dbReference type="InterPro" id="IPR002201">
    <property type="entry name" value="Glyco_trans_9"/>
</dbReference>
<proteinExistence type="predicted"/>
<comment type="caution">
    <text evidence="3">The sequence shown here is derived from an EMBL/GenBank/DDBJ whole genome shotgun (WGS) entry which is preliminary data.</text>
</comment>
<evidence type="ECO:0000313" key="3">
    <source>
        <dbReference type="EMBL" id="RDU71848.1"/>
    </source>
</evidence>
<dbReference type="GO" id="GO:0005829">
    <property type="term" value="C:cytosol"/>
    <property type="evidence" value="ECO:0007669"/>
    <property type="project" value="TreeGrafter"/>
</dbReference>
<gene>
    <name evidence="3" type="ORF">CQA58_02050</name>
</gene>
<name>A0A3D8J2Y2_9HELI</name>
<dbReference type="AlphaFoldDB" id="A0A3D8J2Y2"/>
<evidence type="ECO:0000256" key="2">
    <source>
        <dbReference type="ARBA" id="ARBA00022679"/>
    </source>
</evidence>
<dbReference type="GO" id="GO:0008713">
    <property type="term" value="F:ADP-heptose-lipopolysaccharide heptosyltransferase activity"/>
    <property type="evidence" value="ECO:0007669"/>
    <property type="project" value="TreeGrafter"/>
</dbReference>
<dbReference type="InterPro" id="IPR051199">
    <property type="entry name" value="LPS_LOS_Heptosyltrfase"/>
</dbReference>
<reference evidence="3 4" key="1">
    <citation type="submission" date="2018-04" db="EMBL/GenBank/DDBJ databases">
        <title>Novel Campyloabacter and Helicobacter Species and Strains.</title>
        <authorList>
            <person name="Mannion A.J."/>
            <person name="Shen Z."/>
            <person name="Fox J.G."/>
        </authorList>
    </citation>
    <scope>NUCLEOTIDE SEQUENCE [LARGE SCALE GENOMIC DNA]</scope>
    <source>
        <strain evidence="3 4">MIT 04-9366</strain>
    </source>
</reference>
<keyword evidence="4" id="KW-1185">Reference proteome</keyword>
<dbReference type="PANTHER" id="PTHR30160:SF15">
    <property type="entry name" value="GLYCOSYLTRANSFERASE HI_0523-RELATED"/>
    <property type="match status" value="1"/>
</dbReference>
<organism evidence="3 4">
    <name type="scientific">Helicobacter brantae</name>
    <dbReference type="NCBI Taxonomy" id="375927"/>
    <lineage>
        <taxon>Bacteria</taxon>
        <taxon>Pseudomonadati</taxon>
        <taxon>Campylobacterota</taxon>
        <taxon>Epsilonproteobacteria</taxon>
        <taxon>Campylobacterales</taxon>
        <taxon>Helicobacteraceae</taxon>
        <taxon>Helicobacter</taxon>
    </lineage>
</organism>
<protein>
    <recommendedName>
        <fullName evidence="5">Heptosyltransferase</fullName>
    </recommendedName>
</protein>
<evidence type="ECO:0000313" key="4">
    <source>
        <dbReference type="Proteomes" id="UP000257045"/>
    </source>
</evidence>
<dbReference type="Gene3D" id="3.40.50.2000">
    <property type="entry name" value="Glycogen Phosphorylase B"/>
    <property type="match status" value="2"/>
</dbReference>
<keyword evidence="2" id="KW-0808">Transferase</keyword>
<dbReference type="Proteomes" id="UP000257045">
    <property type="component" value="Unassembled WGS sequence"/>
</dbReference>
<dbReference type="GO" id="GO:0009244">
    <property type="term" value="P:lipopolysaccharide core region biosynthetic process"/>
    <property type="evidence" value="ECO:0007669"/>
    <property type="project" value="TreeGrafter"/>
</dbReference>
<dbReference type="PANTHER" id="PTHR30160">
    <property type="entry name" value="TETRAACYLDISACCHARIDE 4'-KINASE-RELATED"/>
    <property type="match status" value="1"/>
</dbReference>
<dbReference type="OrthoDB" id="5329369at2"/>
<dbReference type="Pfam" id="PF01075">
    <property type="entry name" value="Glyco_transf_9"/>
    <property type="match status" value="1"/>
</dbReference>
<evidence type="ECO:0000256" key="1">
    <source>
        <dbReference type="ARBA" id="ARBA00022676"/>
    </source>
</evidence>
<dbReference type="SUPFAM" id="SSF53756">
    <property type="entry name" value="UDP-Glycosyltransferase/glycogen phosphorylase"/>
    <property type="match status" value="1"/>
</dbReference>
<sequence length="312" mass="35360">MQIGFYIDSKIGDSVVALPAIYGIKTLYPKCKLYIFCNPITQNLYSPFEWIDEIILIDENLIPTLNSLHLDFLFSSNSDKNTITYLKTSNAKKLVTYLKPYNLFDFRVKTLFANLITKPQSIKKTLIDLVWLIRPKGARQKPSISTPKLQTFPKNTQTITSFLSNLQIKGKKIIMINPFGYAAKVNLALSEYATLTQKLIEDFFIIIPTFGSKDEEVRGVFPQELLTHQNFCIFHNDDDLLNLVELTSKVNLLISPSTGNIHIADNLGIPSIGIFSFKDTILWGGENMSYVLLSQDREKTINKIIALTHSLA</sequence>
<dbReference type="EMBL" id="NXLV01000002">
    <property type="protein sequence ID" value="RDU71848.1"/>
    <property type="molecule type" value="Genomic_DNA"/>
</dbReference>
<accession>A0A3D8J2Y2</accession>
<evidence type="ECO:0008006" key="5">
    <source>
        <dbReference type="Google" id="ProtNLM"/>
    </source>
</evidence>
<dbReference type="RefSeq" id="WP_115569058.1">
    <property type="nucleotide sequence ID" value="NZ_NXLV01000002.1"/>
</dbReference>
<keyword evidence="1" id="KW-0328">Glycosyltransferase</keyword>